<name>A0ABV7GCJ4_9GAMM</name>
<feature type="transmembrane region" description="Helical" evidence="1">
    <location>
        <begin position="65"/>
        <end position="89"/>
    </location>
</feature>
<comment type="caution">
    <text evidence="2">The sequence shown here is derived from an EMBL/GenBank/DDBJ whole genome shotgun (WGS) entry which is preliminary data.</text>
</comment>
<evidence type="ECO:0000313" key="2">
    <source>
        <dbReference type="EMBL" id="MFC3138196.1"/>
    </source>
</evidence>
<dbReference type="NCBIfam" id="NF038216">
    <property type="entry name" value="ABZJ_00895_fam"/>
    <property type="match status" value="1"/>
</dbReference>
<evidence type="ECO:0000313" key="3">
    <source>
        <dbReference type="Proteomes" id="UP001595621"/>
    </source>
</evidence>
<accession>A0ABV7GCJ4</accession>
<feature type="transmembrane region" description="Helical" evidence="1">
    <location>
        <begin position="95"/>
        <end position="119"/>
    </location>
</feature>
<dbReference type="RefSeq" id="WP_248937681.1">
    <property type="nucleotide sequence ID" value="NZ_JAKILF010000012.1"/>
</dbReference>
<dbReference type="EMBL" id="JBHRTD010000010">
    <property type="protein sequence ID" value="MFC3138196.1"/>
    <property type="molecule type" value="Genomic_DNA"/>
</dbReference>
<protein>
    <submittedName>
        <fullName evidence="2">ABZJ_00895 family protein</fullName>
    </submittedName>
</protein>
<feature type="transmembrane region" description="Helical" evidence="1">
    <location>
        <begin position="36"/>
        <end position="53"/>
    </location>
</feature>
<sequence>MTMMGFWGRFTLIYVGLSALVMVLLYLTGIEGNSGVSAGIMVGSIFWAYSNFYNKNGRLFTSSEVWLAVLGVITTQVLLSWMGLLLMGYAQGLEITATMLMLALGLGLLIYGLGSYIFIRFIGGSIVKQAEKAAQQKR</sequence>
<keyword evidence="3" id="KW-1185">Reference proteome</keyword>
<keyword evidence="1" id="KW-0472">Membrane</keyword>
<organism evidence="2 3">
    <name type="scientific">Shewanella submarina</name>
    <dbReference type="NCBI Taxonomy" id="2016376"/>
    <lineage>
        <taxon>Bacteria</taxon>
        <taxon>Pseudomonadati</taxon>
        <taxon>Pseudomonadota</taxon>
        <taxon>Gammaproteobacteria</taxon>
        <taxon>Alteromonadales</taxon>
        <taxon>Shewanellaceae</taxon>
        <taxon>Shewanella</taxon>
    </lineage>
</organism>
<gene>
    <name evidence="2" type="ORF">ACFOE0_08350</name>
</gene>
<dbReference type="InterPro" id="IPR047730">
    <property type="entry name" value="ABZJ_00895-like"/>
</dbReference>
<dbReference type="Proteomes" id="UP001595621">
    <property type="component" value="Unassembled WGS sequence"/>
</dbReference>
<feature type="transmembrane region" description="Helical" evidence="1">
    <location>
        <begin position="12"/>
        <end position="30"/>
    </location>
</feature>
<evidence type="ECO:0000256" key="1">
    <source>
        <dbReference type="SAM" id="Phobius"/>
    </source>
</evidence>
<reference evidence="3" key="1">
    <citation type="journal article" date="2019" name="Int. J. Syst. Evol. Microbiol.">
        <title>The Global Catalogue of Microorganisms (GCM) 10K type strain sequencing project: providing services to taxonomists for standard genome sequencing and annotation.</title>
        <authorList>
            <consortium name="The Broad Institute Genomics Platform"/>
            <consortium name="The Broad Institute Genome Sequencing Center for Infectious Disease"/>
            <person name="Wu L."/>
            <person name="Ma J."/>
        </authorList>
    </citation>
    <scope>NUCLEOTIDE SEQUENCE [LARGE SCALE GENOMIC DNA]</scope>
    <source>
        <strain evidence="3">KCTC 52277</strain>
    </source>
</reference>
<keyword evidence="1" id="KW-1133">Transmembrane helix</keyword>
<proteinExistence type="predicted"/>
<keyword evidence="1" id="KW-0812">Transmembrane</keyword>